<reference evidence="11" key="1">
    <citation type="submission" date="2019-11" db="EMBL/GenBank/DDBJ databases">
        <title>The nuclear and mitochondrial genomes of Frieseomelitta varia - a highly eusocial stingless bee (Meliponini) with a permanently sterile worker caste.</title>
        <authorList>
            <person name="Freitas F.C.P."/>
            <person name="Lourenco A.P."/>
            <person name="Nunes F.M.F."/>
            <person name="Paschoal A.R."/>
            <person name="Abreu F.C.P."/>
            <person name="Barbin F.O."/>
            <person name="Bataglia L."/>
            <person name="Cardoso-Junior C.A.M."/>
            <person name="Cervoni M.S."/>
            <person name="Silva S.R."/>
            <person name="Dalarmi F."/>
            <person name="Del Lama M.A."/>
            <person name="Depintor T.S."/>
            <person name="Ferreira K.M."/>
            <person name="Goria P.S."/>
            <person name="Jaskot M.C."/>
            <person name="Lago D.C."/>
            <person name="Luna-Lucena D."/>
            <person name="Moda L.M."/>
            <person name="Nascimento L."/>
            <person name="Pedrino M."/>
            <person name="Rabico F.O."/>
            <person name="Sanches F.C."/>
            <person name="Santos D.E."/>
            <person name="Santos C.G."/>
            <person name="Vieira J."/>
            <person name="Lopes T.F."/>
            <person name="Barchuk A.R."/>
            <person name="Hartfelder K."/>
            <person name="Simoes Z.L.P."/>
            <person name="Bitondi M.M.G."/>
            <person name="Pinheiro D.G."/>
        </authorList>
    </citation>
    <scope>NUCLEOTIDE SEQUENCE</scope>
    <source>
        <strain evidence="11">USP_RPSP 00005682</strain>
        <tissue evidence="11">Whole individual</tissue>
    </source>
</reference>
<evidence type="ECO:0000256" key="2">
    <source>
        <dbReference type="ARBA" id="ARBA00022475"/>
    </source>
</evidence>
<sequence>MHLLRAIYRLLTVCACWRPPLLSPLKNFAYTIYHCYIMLLVYGGTFFQFVDLIFIVETQDEFCDNVYLTLAFFISCLKMYSLLSSRESIAAIANMLESAPFQPETKEETEIREKCDKQTRSNAFYYALLIELTVIIISVLTLPIGGLHKDESHKLLFRMWLPINYTSTARYSFIYAQQILSLAFSALLHVACDSLIWALLMFTCNQIEIFGHRLKHIRRDQNETTRLCIRYHNLIYRYGIIFDRSIFFLLVCSACFWKECRTIEMIIDTNSSFFKFIFAQTRRLSTNAIEEESKQKIHFVHESRFATMINKEFKSVIFVQFAISTLTICINLYILTAANISFERILQLIMYSSCMLTQIYIFCWYGNEVKLKVLLSVTNNGEYCLQILQIFVIRLSAFRSEPRHFQHDLRTRLATAQKHHETRLVDDYDACNVSNRGDQCSCRDDESAIIHDC</sequence>
<protein>
    <recommendedName>
        <fullName evidence="10">Odorant receptor</fullName>
    </recommendedName>
</protein>
<evidence type="ECO:0000313" key="12">
    <source>
        <dbReference type="Proteomes" id="UP000655588"/>
    </source>
</evidence>
<comment type="subcellular location">
    <subcellularLocation>
        <location evidence="1 10">Cell membrane</location>
        <topology evidence="1 10">Multi-pass membrane protein</topology>
    </subcellularLocation>
</comment>
<feature type="transmembrane region" description="Helical" evidence="10">
    <location>
        <begin position="348"/>
        <end position="366"/>
    </location>
</feature>
<gene>
    <name evidence="11" type="ORF">E2986_05951</name>
</gene>
<dbReference type="InterPro" id="IPR004117">
    <property type="entry name" value="7tm6_olfct_rcpt"/>
</dbReference>
<dbReference type="PANTHER" id="PTHR21137:SF3">
    <property type="entry name" value="ODORANT RECEPTOR 30A-RELATED"/>
    <property type="match status" value="1"/>
</dbReference>
<dbReference type="GO" id="GO:0004984">
    <property type="term" value="F:olfactory receptor activity"/>
    <property type="evidence" value="ECO:0007669"/>
    <property type="project" value="InterPro"/>
</dbReference>
<evidence type="ECO:0000256" key="1">
    <source>
        <dbReference type="ARBA" id="ARBA00004651"/>
    </source>
</evidence>
<dbReference type="AlphaFoldDB" id="A0A833RW36"/>
<keyword evidence="7 10" id="KW-0472">Membrane</keyword>
<evidence type="ECO:0000256" key="4">
    <source>
        <dbReference type="ARBA" id="ARBA00022692"/>
    </source>
</evidence>
<dbReference type="GO" id="GO:0007165">
    <property type="term" value="P:signal transduction"/>
    <property type="evidence" value="ECO:0007669"/>
    <property type="project" value="UniProtKB-KW"/>
</dbReference>
<evidence type="ECO:0000256" key="6">
    <source>
        <dbReference type="ARBA" id="ARBA00022989"/>
    </source>
</evidence>
<keyword evidence="8 10" id="KW-0675">Receptor</keyword>
<name>A0A833RW36_9HYME</name>
<keyword evidence="12" id="KW-1185">Reference proteome</keyword>
<keyword evidence="2" id="KW-1003">Cell membrane</keyword>
<feature type="transmembrane region" description="Helical" evidence="10">
    <location>
        <begin position="316"/>
        <end position="336"/>
    </location>
</feature>
<dbReference type="GO" id="GO:0005886">
    <property type="term" value="C:plasma membrane"/>
    <property type="evidence" value="ECO:0007669"/>
    <property type="project" value="UniProtKB-SubCell"/>
</dbReference>
<proteinExistence type="inferred from homology"/>
<comment type="caution">
    <text evidence="10">Lacks conserved residue(s) required for the propagation of feature annotation.</text>
</comment>
<evidence type="ECO:0000256" key="9">
    <source>
        <dbReference type="ARBA" id="ARBA00023224"/>
    </source>
</evidence>
<dbReference type="Pfam" id="PF02949">
    <property type="entry name" value="7tm_6"/>
    <property type="match status" value="1"/>
</dbReference>
<dbReference type="GO" id="GO:0005549">
    <property type="term" value="F:odorant binding"/>
    <property type="evidence" value="ECO:0007669"/>
    <property type="project" value="InterPro"/>
</dbReference>
<dbReference type="Proteomes" id="UP000655588">
    <property type="component" value="Unassembled WGS sequence"/>
</dbReference>
<feature type="transmembrane region" description="Helical" evidence="10">
    <location>
        <begin position="66"/>
        <end position="83"/>
    </location>
</feature>
<evidence type="ECO:0000313" key="11">
    <source>
        <dbReference type="EMBL" id="KAF3430253.1"/>
    </source>
</evidence>
<feature type="transmembrane region" description="Helical" evidence="10">
    <location>
        <begin position="123"/>
        <end position="147"/>
    </location>
</feature>
<dbReference type="EMBL" id="WNWW01000089">
    <property type="protein sequence ID" value="KAF3430253.1"/>
    <property type="molecule type" value="Genomic_DNA"/>
</dbReference>
<comment type="similarity">
    <text evidence="10">Belongs to the insect chemoreceptor superfamily. Heteromeric odorant receptor channel (TC 1.A.69) family.</text>
</comment>
<keyword evidence="5 10" id="KW-0552">Olfaction</keyword>
<accession>A0A833RW36</accession>
<evidence type="ECO:0000256" key="3">
    <source>
        <dbReference type="ARBA" id="ARBA00022606"/>
    </source>
</evidence>
<comment type="caution">
    <text evidence="11">The sequence shown here is derived from an EMBL/GenBank/DDBJ whole genome shotgun (WGS) entry which is preliminary data.</text>
</comment>
<evidence type="ECO:0000256" key="7">
    <source>
        <dbReference type="ARBA" id="ARBA00023136"/>
    </source>
</evidence>
<dbReference type="PANTHER" id="PTHR21137">
    <property type="entry name" value="ODORANT RECEPTOR"/>
    <property type="match status" value="1"/>
</dbReference>
<feature type="transmembrane region" description="Helical" evidence="10">
    <location>
        <begin position="28"/>
        <end position="54"/>
    </location>
</feature>
<keyword evidence="3 10" id="KW-0716">Sensory transduction</keyword>
<keyword evidence="6 10" id="KW-1133">Transmembrane helix</keyword>
<keyword evidence="4 10" id="KW-0812">Transmembrane</keyword>
<evidence type="ECO:0000256" key="5">
    <source>
        <dbReference type="ARBA" id="ARBA00022725"/>
    </source>
</evidence>
<evidence type="ECO:0000256" key="10">
    <source>
        <dbReference type="RuleBase" id="RU351113"/>
    </source>
</evidence>
<evidence type="ECO:0000256" key="8">
    <source>
        <dbReference type="ARBA" id="ARBA00023170"/>
    </source>
</evidence>
<organism evidence="11 12">
    <name type="scientific">Frieseomelitta varia</name>
    <dbReference type="NCBI Taxonomy" id="561572"/>
    <lineage>
        <taxon>Eukaryota</taxon>
        <taxon>Metazoa</taxon>
        <taxon>Ecdysozoa</taxon>
        <taxon>Arthropoda</taxon>
        <taxon>Hexapoda</taxon>
        <taxon>Insecta</taxon>
        <taxon>Pterygota</taxon>
        <taxon>Neoptera</taxon>
        <taxon>Endopterygota</taxon>
        <taxon>Hymenoptera</taxon>
        <taxon>Apocrita</taxon>
        <taxon>Aculeata</taxon>
        <taxon>Apoidea</taxon>
        <taxon>Anthophila</taxon>
        <taxon>Apidae</taxon>
        <taxon>Frieseomelitta</taxon>
    </lineage>
</organism>
<keyword evidence="9 10" id="KW-0807">Transducer</keyword>